<sequence>MLKRLFCRHEYKLLRILKPLITPEVLPNGDVLKAQYEIMCRKCGKYRSVDKHEWFLIDSRQKIKEV</sequence>
<keyword evidence="2" id="KW-1185">Reference proteome</keyword>
<name>A0A417ZIA4_9LACO</name>
<organism evidence="1 2">
    <name type="scientific">Bombilactobacillus bombi</name>
    <dbReference type="NCBI Taxonomy" id="1303590"/>
    <lineage>
        <taxon>Bacteria</taxon>
        <taxon>Bacillati</taxon>
        <taxon>Bacillota</taxon>
        <taxon>Bacilli</taxon>
        <taxon>Lactobacillales</taxon>
        <taxon>Lactobacillaceae</taxon>
        <taxon>Bombilactobacillus</taxon>
    </lineage>
</organism>
<evidence type="ECO:0000313" key="2">
    <source>
        <dbReference type="Proteomes" id="UP000284109"/>
    </source>
</evidence>
<dbReference type="EMBL" id="QOCR01000002">
    <property type="protein sequence ID" value="RHW51305.1"/>
    <property type="molecule type" value="Genomic_DNA"/>
</dbReference>
<evidence type="ECO:0000313" key="1">
    <source>
        <dbReference type="EMBL" id="RHW51305.1"/>
    </source>
</evidence>
<dbReference type="RefSeq" id="WP_118900844.1">
    <property type="nucleotide sequence ID" value="NZ_QOCR01000002.1"/>
</dbReference>
<gene>
    <name evidence="1" type="ORF">DS831_04605</name>
</gene>
<dbReference type="Proteomes" id="UP000284109">
    <property type="component" value="Unassembled WGS sequence"/>
</dbReference>
<reference evidence="1 2" key="1">
    <citation type="submission" date="2018-07" db="EMBL/GenBank/DDBJ databases">
        <title>Genome sequences of six Lactobacillus spp. isolated from bumble bee guts.</title>
        <authorList>
            <person name="Motta E.V.S."/>
            <person name="Moran N.A."/>
        </authorList>
    </citation>
    <scope>NUCLEOTIDE SEQUENCE [LARGE SCALE GENOMIC DNA]</scope>
    <source>
        <strain evidence="1 2">BI-1.1</strain>
    </source>
</reference>
<comment type="caution">
    <text evidence="1">The sequence shown here is derived from an EMBL/GenBank/DDBJ whole genome shotgun (WGS) entry which is preliminary data.</text>
</comment>
<protein>
    <submittedName>
        <fullName evidence="1">Uncharacterized protein</fullName>
    </submittedName>
</protein>
<dbReference type="AlphaFoldDB" id="A0A417ZIA4"/>
<accession>A0A417ZIA4</accession>
<proteinExistence type="predicted"/>